<dbReference type="GeneID" id="55989092"/>
<dbReference type="KEGG" id="trg:TRUGW13939_01582"/>
<gene>
    <name evidence="1" type="ORF">TRUGW13939_01582</name>
</gene>
<name>A0A7H8QLS6_TALRU</name>
<accession>A0A7H8QLS6</accession>
<proteinExistence type="predicted"/>
<dbReference type="OrthoDB" id="2687876at2759"/>
<organism evidence="1 2">
    <name type="scientific">Talaromyces rugulosus</name>
    <name type="common">Penicillium rugulosum</name>
    <dbReference type="NCBI Taxonomy" id="121627"/>
    <lineage>
        <taxon>Eukaryota</taxon>
        <taxon>Fungi</taxon>
        <taxon>Dikarya</taxon>
        <taxon>Ascomycota</taxon>
        <taxon>Pezizomycotina</taxon>
        <taxon>Eurotiomycetes</taxon>
        <taxon>Eurotiomycetidae</taxon>
        <taxon>Eurotiales</taxon>
        <taxon>Trichocomaceae</taxon>
        <taxon>Talaromyces</taxon>
        <taxon>Talaromyces sect. Islandici</taxon>
    </lineage>
</organism>
<evidence type="ECO:0000313" key="1">
    <source>
        <dbReference type="EMBL" id="QKX54495.1"/>
    </source>
</evidence>
<reference evidence="2" key="1">
    <citation type="submission" date="2020-06" db="EMBL/GenBank/DDBJ databases">
        <title>A chromosome-scale genome assembly of Talaromyces rugulosus W13939.</title>
        <authorList>
            <person name="Wang B."/>
            <person name="Guo L."/>
            <person name="Ye K."/>
            <person name="Wang L."/>
        </authorList>
    </citation>
    <scope>NUCLEOTIDE SEQUENCE [LARGE SCALE GENOMIC DNA]</scope>
    <source>
        <strain evidence="2">W13939</strain>
    </source>
</reference>
<keyword evidence="2" id="KW-1185">Reference proteome</keyword>
<evidence type="ECO:0000313" key="2">
    <source>
        <dbReference type="Proteomes" id="UP000509510"/>
    </source>
</evidence>
<dbReference type="EMBL" id="CP055898">
    <property type="protein sequence ID" value="QKX54495.1"/>
    <property type="molecule type" value="Genomic_DNA"/>
</dbReference>
<protein>
    <submittedName>
        <fullName evidence="1">Uncharacterized protein</fullName>
    </submittedName>
</protein>
<dbReference type="RefSeq" id="XP_035340674.1">
    <property type="nucleotide sequence ID" value="XM_035484781.1"/>
</dbReference>
<dbReference type="AlphaFoldDB" id="A0A7H8QLS6"/>
<dbReference type="Proteomes" id="UP000509510">
    <property type="component" value="Chromosome I"/>
</dbReference>
<sequence>MDSQPKLELLHAEADENDDSFVRLLVNGQSIKYVTIEPGLYLLEDLCFGSSLISLLPELPAGDWNDGLVAKNPRNGKPHFTSAVRTRFPGIKHQWHGTYVDYLDLKMGKRLRTGIYEATCFQFENAVVVAKFARFEWEIPYLENESTADPLKMCTQFFRMYTCGCRKTEEFQQCPERFGTNVKCSPVRWTESGASLHMCIKHMVKPGKDEMRR</sequence>